<comment type="caution">
    <text evidence="1">The sequence shown here is derived from an EMBL/GenBank/DDBJ whole genome shotgun (WGS) entry which is preliminary data.</text>
</comment>
<keyword evidence="2" id="KW-1185">Reference proteome</keyword>
<dbReference type="Proteomes" id="UP000790709">
    <property type="component" value="Unassembled WGS sequence"/>
</dbReference>
<dbReference type="EMBL" id="MU266389">
    <property type="protein sequence ID" value="KAH7926100.1"/>
    <property type="molecule type" value="Genomic_DNA"/>
</dbReference>
<name>A0ACB8BJR3_9AGAM</name>
<proteinExistence type="predicted"/>
<accession>A0ACB8BJR3</accession>
<gene>
    <name evidence="1" type="ORF">BV22DRAFT_1033243</name>
</gene>
<keyword evidence="1" id="KW-0378">Hydrolase</keyword>
<protein>
    <submittedName>
        <fullName evidence="1">Glycoside hydrolase family 10 protein</fullName>
    </submittedName>
</protein>
<reference evidence="1" key="1">
    <citation type="journal article" date="2021" name="New Phytol.">
        <title>Evolutionary innovations through gain and loss of genes in the ectomycorrhizal Boletales.</title>
        <authorList>
            <person name="Wu G."/>
            <person name="Miyauchi S."/>
            <person name="Morin E."/>
            <person name="Kuo A."/>
            <person name="Drula E."/>
            <person name="Varga T."/>
            <person name="Kohler A."/>
            <person name="Feng B."/>
            <person name="Cao Y."/>
            <person name="Lipzen A."/>
            <person name="Daum C."/>
            <person name="Hundley H."/>
            <person name="Pangilinan J."/>
            <person name="Johnson J."/>
            <person name="Barry K."/>
            <person name="LaButti K."/>
            <person name="Ng V."/>
            <person name="Ahrendt S."/>
            <person name="Min B."/>
            <person name="Choi I.G."/>
            <person name="Park H."/>
            <person name="Plett J.M."/>
            <person name="Magnuson J."/>
            <person name="Spatafora J.W."/>
            <person name="Nagy L.G."/>
            <person name="Henrissat B."/>
            <person name="Grigoriev I.V."/>
            <person name="Yang Z.L."/>
            <person name="Xu J."/>
            <person name="Martin F.M."/>
        </authorList>
    </citation>
    <scope>NUCLEOTIDE SEQUENCE</scope>
    <source>
        <strain evidence="1">KUC20120723A-06</strain>
    </source>
</reference>
<evidence type="ECO:0000313" key="2">
    <source>
        <dbReference type="Proteomes" id="UP000790709"/>
    </source>
</evidence>
<evidence type="ECO:0000313" key="1">
    <source>
        <dbReference type="EMBL" id="KAH7926100.1"/>
    </source>
</evidence>
<organism evidence="1 2">
    <name type="scientific">Leucogyrophana mollusca</name>
    <dbReference type="NCBI Taxonomy" id="85980"/>
    <lineage>
        <taxon>Eukaryota</taxon>
        <taxon>Fungi</taxon>
        <taxon>Dikarya</taxon>
        <taxon>Basidiomycota</taxon>
        <taxon>Agaricomycotina</taxon>
        <taxon>Agaricomycetes</taxon>
        <taxon>Agaricomycetidae</taxon>
        <taxon>Boletales</taxon>
        <taxon>Boletales incertae sedis</taxon>
        <taxon>Leucogyrophana</taxon>
    </lineage>
</organism>
<sequence length="353" mass="38343">MILSLGFATLLSLMRVATAQSSTATSSAPTATSTVSLNMAAKAAGKLYFGSATDNPELTDTAYLTILNDTAMFGQLTPANSMKWDAIEPEQNVFNFTGGDQIVALAEQTGKIMRGHNLVWYSQLPDWVAYGNWTPETLTSVIQTHVTTEVSHYKGKIYAWDVINEPFNDNGTFRTDVFYNTLNSSYISIALNAAHAADPDAMLYINEYNLEYSGPKIDAMVQLVTDLKAAGTPIDGIGIESHFILGEVSASELQANMEALTALGVDVAITELDDRIELPATDADLEQQKADYETIVGVCMAVSGCVGVTVWDYTDKYSWIPSSFPGYGEACPWDENLVRKPAYDGIAMAFTSY</sequence>